<comment type="caution">
    <text evidence="3">The sequence shown here is derived from an EMBL/GenBank/DDBJ whole genome shotgun (WGS) entry which is preliminary data.</text>
</comment>
<organism evidence="3 4">
    <name type="scientific">Volvox africanus</name>
    <dbReference type="NCBI Taxonomy" id="51714"/>
    <lineage>
        <taxon>Eukaryota</taxon>
        <taxon>Viridiplantae</taxon>
        <taxon>Chlorophyta</taxon>
        <taxon>core chlorophytes</taxon>
        <taxon>Chlorophyceae</taxon>
        <taxon>CS clade</taxon>
        <taxon>Chlamydomonadales</taxon>
        <taxon>Volvocaceae</taxon>
        <taxon>Volvox</taxon>
    </lineage>
</organism>
<protein>
    <submittedName>
        <fullName evidence="3">Uncharacterized protein</fullName>
    </submittedName>
</protein>
<evidence type="ECO:0000256" key="1">
    <source>
        <dbReference type="SAM" id="Coils"/>
    </source>
</evidence>
<feature type="region of interest" description="Disordered" evidence="2">
    <location>
        <begin position="685"/>
        <end position="784"/>
    </location>
</feature>
<feature type="compositionally biased region" description="Basic and acidic residues" evidence="2">
    <location>
        <begin position="771"/>
        <end position="784"/>
    </location>
</feature>
<feature type="compositionally biased region" description="Basic and acidic residues" evidence="2">
    <location>
        <begin position="225"/>
        <end position="235"/>
    </location>
</feature>
<gene>
    <name evidence="3" type="ORF">Vafri_14181</name>
</gene>
<feature type="region of interest" description="Disordered" evidence="2">
    <location>
        <begin position="479"/>
        <end position="505"/>
    </location>
</feature>
<dbReference type="Proteomes" id="UP000747399">
    <property type="component" value="Unassembled WGS sequence"/>
</dbReference>
<evidence type="ECO:0000256" key="2">
    <source>
        <dbReference type="SAM" id="MobiDB-lite"/>
    </source>
</evidence>
<feature type="region of interest" description="Disordered" evidence="2">
    <location>
        <begin position="1504"/>
        <end position="1584"/>
    </location>
</feature>
<dbReference type="GO" id="GO:0003713">
    <property type="term" value="F:transcription coactivator activity"/>
    <property type="evidence" value="ECO:0007669"/>
    <property type="project" value="TreeGrafter"/>
</dbReference>
<feature type="compositionally biased region" description="Low complexity" evidence="2">
    <location>
        <begin position="720"/>
        <end position="734"/>
    </location>
</feature>
<feature type="compositionally biased region" description="Low complexity" evidence="2">
    <location>
        <begin position="1248"/>
        <end position="1257"/>
    </location>
</feature>
<proteinExistence type="predicted"/>
<accession>A0A8J4F4F0</accession>
<feature type="compositionally biased region" description="Low complexity" evidence="2">
    <location>
        <begin position="1902"/>
        <end position="1913"/>
    </location>
</feature>
<feature type="region of interest" description="Disordered" evidence="2">
    <location>
        <begin position="361"/>
        <end position="386"/>
    </location>
</feature>
<feature type="region of interest" description="Disordered" evidence="2">
    <location>
        <begin position="197"/>
        <end position="235"/>
    </location>
</feature>
<feature type="compositionally biased region" description="Low complexity" evidence="2">
    <location>
        <begin position="479"/>
        <end position="496"/>
    </location>
</feature>
<feature type="region of interest" description="Disordered" evidence="2">
    <location>
        <begin position="1135"/>
        <end position="1201"/>
    </location>
</feature>
<feature type="region of interest" description="Disordered" evidence="2">
    <location>
        <begin position="1325"/>
        <end position="1349"/>
    </location>
</feature>
<dbReference type="InterPro" id="IPR051647">
    <property type="entry name" value="Mediator_comp_sub12"/>
</dbReference>
<name>A0A8J4F4F0_9CHLO</name>
<feature type="compositionally biased region" description="Low complexity" evidence="2">
    <location>
        <begin position="1837"/>
        <end position="1846"/>
    </location>
</feature>
<feature type="compositionally biased region" description="Low complexity" evidence="2">
    <location>
        <begin position="688"/>
        <end position="698"/>
    </location>
</feature>
<feature type="compositionally biased region" description="Low complexity" evidence="2">
    <location>
        <begin position="1883"/>
        <end position="1895"/>
    </location>
</feature>
<feature type="region of interest" description="Disordered" evidence="2">
    <location>
        <begin position="292"/>
        <end position="324"/>
    </location>
</feature>
<dbReference type="PANTHER" id="PTHR46007">
    <property type="entry name" value="MEDIATOR OF RNA POLYMERASE II TRANSCRIPTION SUBUNIT 12"/>
    <property type="match status" value="1"/>
</dbReference>
<feature type="region of interest" description="Disordered" evidence="2">
    <location>
        <begin position="1827"/>
        <end position="1930"/>
    </location>
</feature>
<feature type="compositionally biased region" description="Gly residues" evidence="2">
    <location>
        <begin position="1873"/>
        <end position="1882"/>
    </location>
</feature>
<feature type="region of interest" description="Disordered" evidence="2">
    <location>
        <begin position="1234"/>
        <end position="1285"/>
    </location>
</feature>
<feature type="compositionally biased region" description="Polar residues" evidence="2">
    <location>
        <begin position="1624"/>
        <end position="1634"/>
    </location>
</feature>
<dbReference type="EMBL" id="BNCO01000034">
    <property type="protein sequence ID" value="GIL59286.1"/>
    <property type="molecule type" value="Genomic_DNA"/>
</dbReference>
<reference evidence="3" key="1">
    <citation type="journal article" date="2021" name="Proc. Natl. Acad. Sci. U.S.A.">
        <title>Three genomes in the algal genus Volvox reveal the fate of a haploid sex-determining region after a transition to homothallism.</title>
        <authorList>
            <person name="Yamamoto K."/>
            <person name="Hamaji T."/>
            <person name="Kawai-Toyooka H."/>
            <person name="Matsuzaki R."/>
            <person name="Takahashi F."/>
            <person name="Nishimura Y."/>
            <person name="Kawachi M."/>
            <person name="Noguchi H."/>
            <person name="Minakuchi Y."/>
            <person name="Umen J.G."/>
            <person name="Toyoda A."/>
            <person name="Nozaki H."/>
        </authorList>
    </citation>
    <scope>NUCLEOTIDE SEQUENCE</scope>
    <source>
        <strain evidence="3">NIES-3780</strain>
    </source>
</reference>
<feature type="compositionally biased region" description="Low complexity" evidence="2">
    <location>
        <begin position="1536"/>
        <end position="1584"/>
    </location>
</feature>
<dbReference type="PANTHER" id="PTHR46007:SF8">
    <property type="entry name" value="C2H2-TYPE DOMAIN-CONTAINING PROTEIN"/>
    <property type="match status" value="1"/>
</dbReference>
<keyword evidence="1" id="KW-0175">Coiled coil</keyword>
<sequence>MASFFQPKAYGPELLALAKQIGVNPRDGRLMLLVEDMAKPESTPARWTSKFDVKKKRWIYTYLPTNEVSYQHPSIDYYRGALFMDMGGYRVLLRNLEARPPTDEEIGRMNEYFAIGQDEDPYVQEVGQLACVAPLPEGFEEIPDETGTGAMYKDKETNIMLDEHPLDAYFRELRDRRRRELARRRLATIKAMQALRMLHRSGSKDTSRGGSEGKEDGEEDEEEKEGPGEQKEDPRLTALMVEWQLLQNSTGKTAEALATVHNLSSNLPTTPSGITAAAAVAAAAAAGGGSIFRWPSSRGSPRSSINSGGSVGRRPVTPNQSRLSSNNALGNIVVAAGGVGSQSTALPPLGPQQARPAGSILDTVVQPSPPGSAVGDRRPSRMQTNTRAAPTVPAIFEALPQLGLGPDGASSDGSAAASGMLFPPMSLGGPLLDGDRLGQLTRLTTDAATTAASVANLLAPPKPTHGVAAAAAGGNVASAAAGADGSSVPPGAASANKDAHAKQQQKIGDDALSPLFEPAVTDEEDAAFALATQAIRTIRQTMDNVCQYVSLLPPEAAQALASMPRVWLAIMRLVPSNWAERLRLTSWPQLLTWLPADWVERVQQHMKLPSLPEEGRQQGQGQGQGHGNDEPNEQVDIPAAGDAPGAPDAAALRNVPPALLRNLPNLPPGVLLGLDVFLNLALDRNKTGSSGSSPTPGSVSGGGGGGVRTADGSGSGLKGSDGLIHASSSSSNSSGVGPGARSRSGAADGPEQCDGDDTQQQQRRQRLKQQGHQEEHQDNPERQRNIERLQNFLESFTVPSVMAALMDLPPGLLEKLMGLPAPTLEQLAALPLDVVQGVCSPSLNVNTLDTILRSLSEVPPHIVQGVLGLPSAALENLLALEPEGIYALGSPDLDPEALSRLIAGQHPQLLNRLADMPTPALERLVILDQTGLQTFTSPDLKAKNLSNLLSRYSAPTLKMLSGLSDSAIHRLGDMPPSALEKLAALDRSGQHNFASPDLSPDCLNKLLTHFPPSAIDVMSDLSATVMLQLRDVPAPAVEKLVALDESGLEGFTSPSLDVDSLNRLLSRFPAATLQLLSSLSDTAIFRLSELTSGTDAHENDAPMLSALLASLDPPAVRNLAAALGGLAATAMKGGQSVGTTSLPPSSTTAVGEARHPRQQGIPDPTGARVRKGGDTGERVMRHVTGGGGGGSGSRVRSPSPDLASSYAAAATAAAADAGGGAGRVGSWDKNVSSTAEKAVGRKSITCVSSSKSSLSSQGSGGGAASAARAPVAGSAGGRGTATASGKNASASALIPAGSGGKHSGAVIAERLAIAADKAAAERAAATAAADGSSRRGAHSRQISPGQQQTVTKALPGAISHVEYLRTLDPAAAAAVTALASLPGTSIAAVLASPLPLLQRLARMDRNTIKRLAAIPEDLLVLLLKIHPDELWRMVELSKDAMSLTPSWLDDFRDFLEHRARVPKSTNRGTQTPALPPTPSTAAAITVAETAAAAAEAVATAATQAAARMSPHQTAQHGGPGVPGHQGYLLAGPPPHQQLMQQQQQPWHQQQIHHPSYMLQLQQQQQQHPQQQQQQQQQQQSPAAAAADAAWAAAAAAALALSPSSQGRSASAGRRGPQDRWAQSRRPSGPQQASASILMEPVGGPYQESRIRRDFDSRPVNLEFKRRNDLMRDRDMKITPTNNPYIEADEVHYKSYRDSDIKHLKQRIVRVEMQRSQMGAKLLHYSRIYHTQLKNMSTALATAQREAYELRLELELAKEEQGSILGRLELAASAHAELALIAAMPQVPTELKERLALLYNTVNSSIIQPASSGGLTSSRNPPRVAAANLEVNGPTPRPRNGAARSPPAGGGPGTTGSSLQPYTRTLVGNHGIIPGNGRGGGEYPGSSGTPYTSGLTLDGGGSTSRSRGPPSATRGAGGGSGGAGGGTMNNNLSAVTQQMHPADFPPPGDFGGDSCGNGLGRYESYTGDGEWGMDGMMMGMPLLN</sequence>
<evidence type="ECO:0000313" key="4">
    <source>
        <dbReference type="Proteomes" id="UP000747399"/>
    </source>
</evidence>
<evidence type="ECO:0000313" key="3">
    <source>
        <dbReference type="EMBL" id="GIL59286.1"/>
    </source>
</evidence>
<dbReference type="GO" id="GO:0016592">
    <property type="term" value="C:mediator complex"/>
    <property type="evidence" value="ECO:0007669"/>
    <property type="project" value="TreeGrafter"/>
</dbReference>
<feature type="region of interest" description="Disordered" evidence="2">
    <location>
        <begin position="612"/>
        <end position="650"/>
    </location>
</feature>
<feature type="compositionally biased region" description="Low complexity" evidence="2">
    <location>
        <begin position="638"/>
        <end position="650"/>
    </location>
</feature>
<keyword evidence="4" id="KW-1185">Reference proteome</keyword>
<feature type="region of interest" description="Disordered" evidence="2">
    <location>
        <begin position="1601"/>
        <end position="1638"/>
    </location>
</feature>
<feature type="coiled-coil region" evidence="1">
    <location>
        <begin position="1732"/>
        <end position="1759"/>
    </location>
</feature>
<feature type="compositionally biased region" description="Low complexity" evidence="2">
    <location>
        <begin position="295"/>
        <end position="308"/>
    </location>
</feature>
<feature type="compositionally biased region" description="Gly residues" evidence="2">
    <location>
        <begin position="1914"/>
        <end position="1926"/>
    </location>
</feature>
<feature type="compositionally biased region" description="Acidic residues" evidence="2">
    <location>
        <begin position="215"/>
        <end position="224"/>
    </location>
</feature>
<feature type="compositionally biased region" description="Polar residues" evidence="2">
    <location>
        <begin position="1137"/>
        <end position="1149"/>
    </location>
</feature>
<dbReference type="GO" id="GO:0045944">
    <property type="term" value="P:positive regulation of transcription by RNA polymerase II"/>
    <property type="evidence" value="ECO:0007669"/>
    <property type="project" value="TreeGrafter"/>
</dbReference>
<feature type="compositionally biased region" description="Low complexity" evidence="2">
    <location>
        <begin position="1264"/>
        <end position="1273"/>
    </location>
</feature>
<feature type="compositionally biased region" description="Gly residues" evidence="2">
    <location>
        <begin position="699"/>
        <end position="719"/>
    </location>
</feature>
<feature type="compositionally biased region" description="Polar residues" evidence="2">
    <location>
        <begin position="1340"/>
        <end position="1349"/>
    </location>
</feature>
<feature type="compositionally biased region" description="Low complexity" evidence="2">
    <location>
        <begin position="1601"/>
        <end position="1614"/>
    </location>
</feature>
<feature type="compositionally biased region" description="Basic and acidic residues" evidence="2">
    <location>
        <begin position="1171"/>
        <end position="1180"/>
    </location>
</feature>
<feature type="compositionally biased region" description="Basic and acidic residues" evidence="2">
    <location>
        <begin position="202"/>
        <end position="214"/>
    </location>
</feature>